<keyword evidence="5 7" id="KW-1133">Transmembrane helix</keyword>
<evidence type="ECO:0000313" key="8">
    <source>
        <dbReference type="EMBL" id="VAW08657.1"/>
    </source>
</evidence>
<dbReference type="PANTHER" id="PTHR11058:SF9">
    <property type="entry name" value="NADH-UBIQUINONE OXIDOREDUCTASE CHAIN 3"/>
    <property type="match status" value="1"/>
</dbReference>
<evidence type="ECO:0000256" key="7">
    <source>
        <dbReference type="SAM" id="Phobius"/>
    </source>
</evidence>
<comment type="subcellular location">
    <subcellularLocation>
        <location evidence="1">Membrane</location>
    </subcellularLocation>
</comment>
<dbReference type="InterPro" id="IPR000440">
    <property type="entry name" value="NADH_UbQ/plastoQ_OxRdtase_su3"/>
</dbReference>
<comment type="similarity">
    <text evidence="2">Belongs to the complex I subunit 3 family.</text>
</comment>
<dbReference type="GO" id="GO:0030964">
    <property type="term" value="C:NADH dehydrogenase complex"/>
    <property type="evidence" value="ECO:0007669"/>
    <property type="project" value="TreeGrafter"/>
</dbReference>
<dbReference type="AlphaFoldDB" id="A0A3B0T5M8"/>
<evidence type="ECO:0000256" key="2">
    <source>
        <dbReference type="ARBA" id="ARBA00008472"/>
    </source>
</evidence>
<dbReference type="Pfam" id="PF00507">
    <property type="entry name" value="Oxidored_q4"/>
    <property type="match status" value="1"/>
</dbReference>
<evidence type="ECO:0000256" key="5">
    <source>
        <dbReference type="ARBA" id="ARBA00022989"/>
    </source>
</evidence>
<feature type="transmembrane region" description="Helical" evidence="7">
    <location>
        <begin position="88"/>
        <end position="109"/>
    </location>
</feature>
<evidence type="ECO:0000256" key="6">
    <source>
        <dbReference type="ARBA" id="ARBA00023136"/>
    </source>
</evidence>
<dbReference type="PANTHER" id="PTHR11058">
    <property type="entry name" value="NADH-UBIQUINONE OXIDOREDUCTASE CHAIN 3"/>
    <property type="match status" value="1"/>
</dbReference>
<evidence type="ECO:0000256" key="1">
    <source>
        <dbReference type="ARBA" id="ARBA00004370"/>
    </source>
</evidence>
<sequence>MEGIGAALVVFLAALVAIGVAQWVWAATGERDLTVPERVPFAGGVEPEFHAWNRFHIRYYAMALLFLAFDMEMVFMYPWAVVFVKEGLLALIEMLMFILILIVGMVYAWREKSFEWA</sequence>
<dbReference type="EMBL" id="UOEI01000623">
    <property type="protein sequence ID" value="VAW08657.1"/>
    <property type="molecule type" value="Genomic_DNA"/>
</dbReference>
<organism evidence="8">
    <name type="scientific">hydrothermal vent metagenome</name>
    <dbReference type="NCBI Taxonomy" id="652676"/>
    <lineage>
        <taxon>unclassified sequences</taxon>
        <taxon>metagenomes</taxon>
        <taxon>ecological metagenomes</taxon>
    </lineage>
</organism>
<evidence type="ECO:0000256" key="4">
    <source>
        <dbReference type="ARBA" id="ARBA00022692"/>
    </source>
</evidence>
<reference evidence="8" key="1">
    <citation type="submission" date="2018-06" db="EMBL/GenBank/DDBJ databases">
        <authorList>
            <person name="Zhirakovskaya E."/>
        </authorList>
    </citation>
    <scope>NUCLEOTIDE SEQUENCE</scope>
</reference>
<accession>A0A3B0T5M8</accession>
<dbReference type="InterPro" id="IPR038430">
    <property type="entry name" value="NDAH_ubi_oxred_su3_sf"/>
</dbReference>
<protein>
    <submittedName>
        <fullName evidence="8">NADH-ubiquinone/plastoquinone oxidoreductase, chain 3</fullName>
    </submittedName>
</protein>
<dbReference type="GO" id="GO:0008137">
    <property type="term" value="F:NADH dehydrogenase (ubiquinone) activity"/>
    <property type="evidence" value="ECO:0007669"/>
    <property type="project" value="InterPro"/>
</dbReference>
<keyword evidence="3" id="KW-0813">Transport</keyword>
<keyword evidence="4 7" id="KW-0812">Transmembrane</keyword>
<dbReference type="Gene3D" id="1.20.58.1610">
    <property type="entry name" value="NADH:ubiquinone/plastoquinone oxidoreductase, chain 3"/>
    <property type="match status" value="1"/>
</dbReference>
<gene>
    <name evidence="8" type="ORF">MNBD_ACTINO01-1692</name>
</gene>
<keyword evidence="8" id="KW-0830">Ubiquinone</keyword>
<keyword evidence="6 7" id="KW-0472">Membrane</keyword>
<feature type="transmembrane region" description="Helical" evidence="7">
    <location>
        <begin position="57"/>
        <end position="76"/>
    </location>
</feature>
<proteinExistence type="inferred from homology"/>
<name>A0A3B0T5M8_9ZZZZ</name>
<evidence type="ECO:0000256" key="3">
    <source>
        <dbReference type="ARBA" id="ARBA00022448"/>
    </source>
</evidence>